<dbReference type="AlphaFoldDB" id="A0A0C3REA5"/>
<gene>
    <name evidence="2" type="ORF">BA92_07045</name>
    <name evidence="1" type="ORF">IE90_12645</name>
</gene>
<dbReference type="Proteomes" id="UP000031980">
    <property type="component" value="Unassembled WGS sequence"/>
</dbReference>
<dbReference type="Proteomes" id="UP000031937">
    <property type="component" value="Unassembled WGS sequence"/>
</dbReference>
<dbReference type="CDD" id="cd00552">
    <property type="entry name" value="RaiA"/>
    <property type="match status" value="1"/>
</dbReference>
<accession>A0A0C3REA5</accession>
<dbReference type="InterPro" id="IPR036567">
    <property type="entry name" value="RHF-like"/>
</dbReference>
<dbReference type="SUPFAM" id="SSF69754">
    <property type="entry name" value="Ribosome binding protein Y (YfiA homologue)"/>
    <property type="match status" value="1"/>
</dbReference>
<dbReference type="EMBL" id="JPIT01000032">
    <property type="protein sequence ID" value="KIO43061.1"/>
    <property type="molecule type" value="Genomic_DNA"/>
</dbReference>
<name>A0A0C3REA5_9PORP</name>
<dbReference type="InterPro" id="IPR003489">
    <property type="entry name" value="RHF/RaiA"/>
</dbReference>
<dbReference type="Gene3D" id="3.30.160.100">
    <property type="entry name" value="Ribosome hibernation promotion factor-like"/>
    <property type="match status" value="1"/>
</dbReference>
<evidence type="ECO:0000313" key="3">
    <source>
        <dbReference type="Proteomes" id="UP000031937"/>
    </source>
</evidence>
<organism evidence="2 4">
    <name type="scientific">Sanguibacteroides justesenii</name>
    <dbReference type="NCBI Taxonomy" id="1547597"/>
    <lineage>
        <taxon>Bacteria</taxon>
        <taxon>Pseudomonadati</taxon>
        <taxon>Bacteroidota</taxon>
        <taxon>Bacteroidia</taxon>
        <taxon>Bacteroidales</taxon>
        <taxon>Porphyromonadaceae</taxon>
        <taxon>Sanguibacteroides</taxon>
    </lineage>
</organism>
<reference evidence="1 3" key="2">
    <citation type="submission" date="2014-07" db="EMBL/GenBank/DDBJ databases">
        <title>Porphyromonadaceae bacterium OUH 334697 = ATCC BAA-2682 = DSM 28341 draft genome.</title>
        <authorList>
            <person name="Sydenham T.V."/>
            <person name="Hasman H."/>
            <person name="Justesen U.S."/>
        </authorList>
    </citation>
    <scope>NUCLEOTIDE SEQUENCE [LARGE SCALE GENOMIC DNA]</scope>
    <source>
        <strain evidence="1 3">OUH 334697</strain>
    </source>
</reference>
<dbReference type="RefSeq" id="WP_041504188.1">
    <property type="nucleotide sequence ID" value="NZ_JPIT01000032.1"/>
</dbReference>
<proteinExistence type="predicted"/>
<reference evidence="2 4" key="1">
    <citation type="submission" date="2014-07" db="EMBL/GenBank/DDBJ databases">
        <title>Porphyromonadaceae bacterium OUH 308042 = ATCC BAA-2681 = DSM 28342 draft genome.</title>
        <authorList>
            <person name="Sydenham T.V."/>
            <person name="Hasman H."/>
            <person name="Justensen U.S."/>
        </authorList>
    </citation>
    <scope>NUCLEOTIDE SEQUENCE [LARGE SCALE GENOMIC DNA]</scope>
    <source>
        <strain evidence="2 4">OUH 308042</strain>
    </source>
</reference>
<dbReference type="GO" id="GO:0005840">
    <property type="term" value="C:ribosome"/>
    <property type="evidence" value="ECO:0007669"/>
    <property type="project" value="UniProtKB-KW"/>
</dbReference>
<keyword evidence="4" id="KW-1185">Reference proteome</keyword>
<dbReference type="Pfam" id="PF02482">
    <property type="entry name" value="Ribosomal_S30AE"/>
    <property type="match status" value="1"/>
</dbReference>
<protein>
    <submittedName>
        <fullName evidence="2">30S ribosomal protein S30</fullName>
    </submittedName>
</protein>
<comment type="caution">
    <text evidence="2">The sequence shown here is derived from an EMBL/GenBank/DDBJ whole genome shotgun (WGS) entry which is preliminary data.</text>
</comment>
<sequence>MEIRINPVGFSVNPVLEELINKKFSKLERYHDGIIAIVVTLKLEKDDNLENKLMEVNVDVKGQDVFVKKNAKTFEETVDELYDVLKRQLTKAKEKREN</sequence>
<evidence type="ECO:0000313" key="4">
    <source>
        <dbReference type="Proteomes" id="UP000031980"/>
    </source>
</evidence>
<evidence type="ECO:0000313" key="2">
    <source>
        <dbReference type="EMBL" id="KIO44776.1"/>
    </source>
</evidence>
<keyword evidence="2" id="KW-0687">Ribonucleoprotein</keyword>
<dbReference type="NCBIfam" id="TIGR00741">
    <property type="entry name" value="yfiA"/>
    <property type="match status" value="1"/>
</dbReference>
<evidence type="ECO:0000313" key="1">
    <source>
        <dbReference type="EMBL" id="KIO43061.1"/>
    </source>
</evidence>
<dbReference type="EMBL" id="JPIU01000038">
    <property type="protein sequence ID" value="KIO44776.1"/>
    <property type="molecule type" value="Genomic_DNA"/>
</dbReference>
<dbReference type="OrthoDB" id="9808702at2"/>
<keyword evidence="2" id="KW-0689">Ribosomal protein</keyword>